<feature type="compositionally biased region" description="Basic residues" evidence="1">
    <location>
        <begin position="49"/>
        <end position="63"/>
    </location>
</feature>
<evidence type="ECO:0000313" key="2">
    <source>
        <dbReference type="EMBL" id="CAL1574486.1"/>
    </source>
</evidence>
<evidence type="ECO:0000256" key="1">
    <source>
        <dbReference type="SAM" id="MobiDB-lite"/>
    </source>
</evidence>
<keyword evidence="3" id="KW-1185">Reference proteome</keyword>
<gene>
    <name evidence="2" type="ORF">KC01_LOCUS6209</name>
</gene>
<proteinExistence type="predicted"/>
<organism evidence="2 3">
    <name type="scientific">Knipowitschia caucasica</name>
    <name type="common">Caucasian dwarf goby</name>
    <name type="synonym">Pomatoschistus caucasicus</name>
    <dbReference type="NCBI Taxonomy" id="637954"/>
    <lineage>
        <taxon>Eukaryota</taxon>
        <taxon>Metazoa</taxon>
        <taxon>Chordata</taxon>
        <taxon>Craniata</taxon>
        <taxon>Vertebrata</taxon>
        <taxon>Euteleostomi</taxon>
        <taxon>Actinopterygii</taxon>
        <taxon>Neopterygii</taxon>
        <taxon>Teleostei</taxon>
        <taxon>Neoteleostei</taxon>
        <taxon>Acanthomorphata</taxon>
        <taxon>Gobiaria</taxon>
        <taxon>Gobiiformes</taxon>
        <taxon>Gobioidei</taxon>
        <taxon>Gobiidae</taxon>
        <taxon>Gobiinae</taxon>
        <taxon>Knipowitschia</taxon>
    </lineage>
</organism>
<sequence length="95" mass="10259">MMSDKVARGSNHKCSQSSVQCETAEQAEVGLGFLPVGGAVGSRAAVTHRGSRTQHSQRGRHRAVIPPDEARRRRAARPSSELMVQQHSVLHLPPA</sequence>
<protein>
    <submittedName>
        <fullName evidence="2">Uncharacterized protein</fullName>
    </submittedName>
</protein>
<accession>A0AAV2JA18</accession>
<feature type="region of interest" description="Disordered" evidence="1">
    <location>
        <begin position="43"/>
        <end position="95"/>
    </location>
</feature>
<dbReference type="EMBL" id="OZ035834">
    <property type="protein sequence ID" value="CAL1574486.1"/>
    <property type="molecule type" value="Genomic_DNA"/>
</dbReference>
<evidence type="ECO:0000313" key="3">
    <source>
        <dbReference type="Proteomes" id="UP001497482"/>
    </source>
</evidence>
<reference evidence="2 3" key="1">
    <citation type="submission" date="2024-04" db="EMBL/GenBank/DDBJ databases">
        <authorList>
            <person name="Waldvogel A.-M."/>
            <person name="Schoenle A."/>
        </authorList>
    </citation>
    <scope>NUCLEOTIDE SEQUENCE [LARGE SCALE GENOMIC DNA]</scope>
</reference>
<name>A0AAV2JA18_KNICA</name>
<dbReference type="Proteomes" id="UP001497482">
    <property type="component" value="Chromosome 12"/>
</dbReference>
<dbReference type="AlphaFoldDB" id="A0AAV2JA18"/>